<reference evidence="2" key="1">
    <citation type="submission" date="2022-06" db="EMBL/GenBank/DDBJ databases">
        <title>Rothia sp. isolated from sandalwood seedling.</title>
        <authorList>
            <person name="Tuikhar N."/>
            <person name="Kirdat K."/>
            <person name="Thorat V."/>
            <person name="Swetha P."/>
            <person name="Padma S."/>
            <person name="Sundararaj R."/>
            <person name="Yadav A."/>
        </authorList>
    </citation>
    <scope>NUCLEOTIDE SEQUENCE</scope>
    <source>
        <strain evidence="2">AR01</strain>
    </source>
</reference>
<evidence type="ECO:0000256" key="1">
    <source>
        <dbReference type="SAM" id="Phobius"/>
    </source>
</evidence>
<keyword evidence="1" id="KW-1133">Transmembrane helix</keyword>
<dbReference type="EMBL" id="JANAFB010000042">
    <property type="protein sequence ID" value="MCP3426931.1"/>
    <property type="molecule type" value="Genomic_DNA"/>
</dbReference>
<keyword evidence="3" id="KW-1185">Reference proteome</keyword>
<sequence>MKKTTRIIALIILLAALALLIFARWTPALMFLPVGTVMLMWGGRIFSLSPPQGRRDPRQPYE</sequence>
<accession>A0A9X2HJM6</accession>
<dbReference type="Proteomes" id="UP001139502">
    <property type="component" value="Unassembled WGS sequence"/>
</dbReference>
<dbReference type="RefSeq" id="WP_254168318.1">
    <property type="nucleotide sequence ID" value="NZ_JANAFB010000042.1"/>
</dbReference>
<dbReference type="AlphaFoldDB" id="A0A9X2HJM6"/>
<organism evidence="2 3">
    <name type="scientific">Rothia santali</name>
    <dbReference type="NCBI Taxonomy" id="2949643"/>
    <lineage>
        <taxon>Bacteria</taxon>
        <taxon>Bacillati</taxon>
        <taxon>Actinomycetota</taxon>
        <taxon>Actinomycetes</taxon>
        <taxon>Micrococcales</taxon>
        <taxon>Micrococcaceae</taxon>
        <taxon>Rothia</taxon>
    </lineage>
</organism>
<feature type="transmembrane region" description="Helical" evidence="1">
    <location>
        <begin position="7"/>
        <end position="25"/>
    </location>
</feature>
<keyword evidence="1" id="KW-0812">Transmembrane</keyword>
<evidence type="ECO:0000313" key="2">
    <source>
        <dbReference type="EMBL" id="MCP3426931.1"/>
    </source>
</evidence>
<proteinExistence type="predicted"/>
<gene>
    <name evidence="2" type="ORF">NBM05_13165</name>
</gene>
<protein>
    <submittedName>
        <fullName evidence="2">Uncharacterized protein</fullName>
    </submittedName>
</protein>
<comment type="caution">
    <text evidence="2">The sequence shown here is derived from an EMBL/GenBank/DDBJ whole genome shotgun (WGS) entry which is preliminary data.</text>
</comment>
<name>A0A9X2HJM6_9MICC</name>
<evidence type="ECO:0000313" key="3">
    <source>
        <dbReference type="Proteomes" id="UP001139502"/>
    </source>
</evidence>
<feature type="transmembrane region" description="Helical" evidence="1">
    <location>
        <begin position="31"/>
        <end position="49"/>
    </location>
</feature>
<keyword evidence="1" id="KW-0472">Membrane</keyword>